<dbReference type="RefSeq" id="WP_249332467.1">
    <property type="nucleotide sequence ID" value="NZ_JACRSY010000010.1"/>
</dbReference>
<keyword evidence="2" id="KW-0808">Transferase</keyword>
<evidence type="ECO:0000256" key="6">
    <source>
        <dbReference type="SAM" id="Phobius"/>
    </source>
</evidence>
<feature type="transmembrane region" description="Helical" evidence="6">
    <location>
        <begin position="21"/>
        <end position="41"/>
    </location>
</feature>
<evidence type="ECO:0000256" key="3">
    <source>
        <dbReference type="ARBA" id="ARBA00022692"/>
    </source>
</evidence>
<dbReference type="EMBL" id="JACRSY010000010">
    <property type="protein sequence ID" value="MBC8579385.1"/>
    <property type="molecule type" value="Genomic_DNA"/>
</dbReference>
<dbReference type="GO" id="GO:0042371">
    <property type="term" value="P:vitamin K biosynthetic process"/>
    <property type="evidence" value="ECO:0007669"/>
    <property type="project" value="TreeGrafter"/>
</dbReference>
<evidence type="ECO:0000256" key="1">
    <source>
        <dbReference type="ARBA" id="ARBA00004141"/>
    </source>
</evidence>
<feature type="transmembrane region" description="Helical" evidence="6">
    <location>
        <begin position="99"/>
        <end position="124"/>
    </location>
</feature>
<protein>
    <submittedName>
        <fullName evidence="7">Prenyltransferase</fullName>
    </submittedName>
</protein>
<dbReference type="CDD" id="cd13962">
    <property type="entry name" value="PT_UbiA_UBIAD1"/>
    <property type="match status" value="1"/>
</dbReference>
<gene>
    <name evidence="7" type="ORF">H8718_07575</name>
</gene>
<dbReference type="GO" id="GO:0009234">
    <property type="term" value="P:menaquinone biosynthetic process"/>
    <property type="evidence" value="ECO:0007669"/>
    <property type="project" value="TreeGrafter"/>
</dbReference>
<keyword evidence="3 6" id="KW-0812">Transmembrane</keyword>
<evidence type="ECO:0000256" key="4">
    <source>
        <dbReference type="ARBA" id="ARBA00022989"/>
    </source>
</evidence>
<dbReference type="InterPro" id="IPR026046">
    <property type="entry name" value="UBIAD1"/>
</dbReference>
<evidence type="ECO:0000313" key="8">
    <source>
        <dbReference type="Proteomes" id="UP000655830"/>
    </source>
</evidence>
<feature type="transmembrane region" description="Helical" evidence="6">
    <location>
        <begin position="130"/>
        <end position="146"/>
    </location>
</feature>
<keyword evidence="8" id="KW-1185">Reference proteome</keyword>
<feature type="transmembrane region" description="Helical" evidence="6">
    <location>
        <begin position="288"/>
        <end position="306"/>
    </location>
</feature>
<dbReference type="AlphaFoldDB" id="A0A926EI25"/>
<dbReference type="PANTHER" id="PTHR13929">
    <property type="entry name" value="1,4-DIHYDROXY-2-NAPHTHOATE OCTAPRENYLTRANSFERASE"/>
    <property type="match status" value="1"/>
</dbReference>
<name>A0A926EI25_9FIRM</name>
<dbReference type="Pfam" id="PF01040">
    <property type="entry name" value="UbiA"/>
    <property type="match status" value="1"/>
</dbReference>
<reference evidence="7" key="1">
    <citation type="submission" date="2020-08" db="EMBL/GenBank/DDBJ databases">
        <title>Genome public.</title>
        <authorList>
            <person name="Liu C."/>
            <person name="Sun Q."/>
        </authorList>
    </citation>
    <scope>NUCLEOTIDE SEQUENCE</scope>
    <source>
        <strain evidence="7">NSJ-12</strain>
    </source>
</reference>
<dbReference type="Proteomes" id="UP000655830">
    <property type="component" value="Unassembled WGS sequence"/>
</dbReference>
<feature type="transmembrane region" description="Helical" evidence="6">
    <location>
        <begin position="184"/>
        <end position="203"/>
    </location>
</feature>
<evidence type="ECO:0000256" key="2">
    <source>
        <dbReference type="ARBA" id="ARBA00022679"/>
    </source>
</evidence>
<dbReference type="PANTHER" id="PTHR13929:SF0">
    <property type="entry name" value="UBIA PRENYLTRANSFERASE DOMAIN-CONTAINING PROTEIN 1"/>
    <property type="match status" value="1"/>
</dbReference>
<sequence>MKRDLNYFKVLIKDVWIASRPLSLTLAVASTTLGIVVAYNQGYLFNSQVALDWFKIILITVAGILAQLGANFINDYFEGSFRYHRPSGRKIKFLGVERTYFDILVFMCGMGSFAGAAVIGILLILLTNMQMFWIGIIGIIGSYAYTGEPFVYKRRGLGVPLSFLLMGPLMVYGAYFPFGMGFSWTPVLIALPPSFFIPALMISNEMRDFTRDKGLSLGTLSVRIGSEKSKKLYATLVFGAYVLTAIYVVLGICPLPALLVFFTLPLAFKAYKCVASFKGLGIPYTNNLHWLFNLIFIGSLLIQGFLR</sequence>
<dbReference type="InterPro" id="IPR000537">
    <property type="entry name" value="UbiA_prenyltransferase"/>
</dbReference>
<comment type="subcellular location">
    <subcellularLocation>
        <location evidence="1">Membrane</location>
        <topology evidence="1">Multi-pass membrane protein</topology>
    </subcellularLocation>
</comment>
<proteinExistence type="predicted"/>
<dbReference type="GO" id="GO:0016020">
    <property type="term" value="C:membrane"/>
    <property type="evidence" value="ECO:0007669"/>
    <property type="project" value="UniProtKB-SubCell"/>
</dbReference>
<dbReference type="PIRSF" id="PIRSF005355">
    <property type="entry name" value="UBIAD1"/>
    <property type="match status" value="1"/>
</dbReference>
<organism evidence="7 8">
    <name type="scientific">Zhenhengia yiwuensis</name>
    <dbReference type="NCBI Taxonomy" id="2763666"/>
    <lineage>
        <taxon>Bacteria</taxon>
        <taxon>Bacillati</taxon>
        <taxon>Bacillota</taxon>
        <taxon>Clostridia</taxon>
        <taxon>Lachnospirales</taxon>
        <taxon>Lachnospiraceae</taxon>
        <taxon>Zhenhengia</taxon>
    </lineage>
</organism>
<feature type="transmembrane region" description="Helical" evidence="6">
    <location>
        <begin position="238"/>
        <end position="268"/>
    </location>
</feature>
<keyword evidence="5 6" id="KW-0472">Membrane</keyword>
<evidence type="ECO:0000256" key="5">
    <source>
        <dbReference type="ARBA" id="ARBA00023136"/>
    </source>
</evidence>
<accession>A0A926EI25</accession>
<feature type="transmembrane region" description="Helical" evidence="6">
    <location>
        <begin position="158"/>
        <end position="178"/>
    </location>
</feature>
<dbReference type="GO" id="GO:0004659">
    <property type="term" value="F:prenyltransferase activity"/>
    <property type="evidence" value="ECO:0007669"/>
    <property type="project" value="InterPro"/>
</dbReference>
<evidence type="ECO:0000313" key="7">
    <source>
        <dbReference type="EMBL" id="MBC8579385.1"/>
    </source>
</evidence>
<comment type="caution">
    <text evidence="7">The sequence shown here is derived from an EMBL/GenBank/DDBJ whole genome shotgun (WGS) entry which is preliminary data.</text>
</comment>
<feature type="transmembrane region" description="Helical" evidence="6">
    <location>
        <begin position="53"/>
        <end position="73"/>
    </location>
</feature>
<keyword evidence="4 6" id="KW-1133">Transmembrane helix</keyword>